<dbReference type="AlphaFoldDB" id="F8P379"/>
<dbReference type="GeneID" id="18810413"/>
<dbReference type="RefSeq" id="XP_007321148.1">
    <property type="nucleotide sequence ID" value="XM_007321086.1"/>
</dbReference>
<protein>
    <submittedName>
        <fullName evidence="1">Uncharacterized protein</fullName>
    </submittedName>
</protein>
<organism>
    <name type="scientific">Serpula lacrymans var. lacrymans (strain S7.9)</name>
    <name type="common">Dry rot fungus</name>
    <dbReference type="NCBI Taxonomy" id="578457"/>
    <lineage>
        <taxon>Eukaryota</taxon>
        <taxon>Fungi</taxon>
        <taxon>Dikarya</taxon>
        <taxon>Basidiomycota</taxon>
        <taxon>Agaricomycotina</taxon>
        <taxon>Agaricomycetes</taxon>
        <taxon>Agaricomycetidae</taxon>
        <taxon>Boletales</taxon>
        <taxon>Coniophorineae</taxon>
        <taxon>Serpulaceae</taxon>
        <taxon>Serpula</taxon>
    </lineage>
</organism>
<name>F8P379_SERL9</name>
<sequence length="64" mass="7042">MNCLAFIDLQSYLHLYGISKPKTLLFGVFFKVTQVPNTHVTVRVSGDKSGALQGVKLSDSIDSR</sequence>
<evidence type="ECO:0000313" key="1">
    <source>
        <dbReference type="EMBL" id="EGO22610.1"/>
    </source>
</evidence>
<accession>F8P379</accession>
<gene>
    <name evidence="1" type="ORF">SERLADRAFT_372046</name>
</gene>
<dbReference type="EMBL" id="GL945437">
    <property type="protein sequence ID" value="EGO22610.1"/>
    <property type="molecule type" value="Genomic_DNA"/>
</dbReference>
<reference evidence="1" key="1">
    <citation type="submission" date="2011-04" db="EMBL/GenBank/DDBJ databases">
        <title>Evolution of plant cell wall degrading machinery underlies the functional diversity of forest fungi.</title>
        <authorList>
            <consortium name="US DOE Joint Genome Institute (JGI-PGF)"/>
            <person name="Eastwood D.C."/>
            <person name="Floudas D."/>
            <person name="Binder M."/>
            <person name="Majcherczyk A."/>
            <person name="Schneider P."/>
            <person name="Aerts A."/>
            <person name="Asiegbu F.O."/>
            <person name="Baker S.E."/>
            <person name="Barry K."/>
            <person name="Bendiksby M."/>
            <person name="Blumentritt M."/>
            <person name="Coutinho P.M."/>
            <person name="Cullen D."/>
            <person name="Cullen D."/>
            <person name="Gathman A."/>
            <person name="Goodell B."/>
            <person name="Henrissat B."/>
            <person name="Ihrmark K."/>
            <person name="Kauserud H."/>
            <person name="Kohler A."/>
            <person name="LaButti K."/>
            <person name="Lapidus A."/>
            <person name="Lavin J.L."/>
            <person name="Lee Y.-H."/>
            <person name="Lindquist E."/>
            <person name="Lilly W."/>
            <person name="Lucas S."/>
            <person name="Morin E."/>
            <person name="Murat C."/>
            <person name="Oguiza J.A."/>
            <person name="Park J."/>
            <person name="Pisabarro A.G."/>
            <person name="Riley R."/>
            <person name="Rosling A."/>
            <person name="Salamov A."/>
            <person name="Schmidt O."/>
            <person name="Schmutz J."/>
            <person name="Skrede I."/>
            <person name="Stenlid J."/>
            <person name="Wiebenga A."/>
            <person name="Xie X."/>
            <person name="Kues U."/>
            <person name="Hibbett D.S."/>
            <person name="Hoffmeister D."/>
            <person name="Hogberg N."/>
            <person name="Martin F."/>
            <person name="Grigoriev I.V."/>
            <person name="Watkinson S.C."/>
        </authorList>
    </citation>
    <scope>NUCLEOTIDE SEQUENCE</scope>
    <source>
        <strain evidence="1">S7.9</strain>
    </source>
</reference>
<dbReference type="KEGG" id="sla:SERLADRAFT_372046"/>
<dbReference type="Proteomes" id="UP000008064">
    <property type="component" value="Unassembled WGS sequence"/>
</dbReference>
<dbReference type="HOGENOM" id="CLU_2869015_0_0_1"/>
<proteinExistence type="predicted"/>